<dbReference type="Gene3D" id="3.40.190.290">
    <property type="match status" value="1"/>
</dbReference>
<evidence type="ECO:0000259" key="5">
    <source>
        <dbReference type="PROSITE" id="PS50931"/>
    </source>
</evidence>
<dbReference type="Pfam" id="PF03466">
    <property type="entry name" value="LysR_substrate"/>
    <property type="match status" value="1"/>
</dbReference>
<dbReference type="OrthoDB" id="196624at2"/>
<dbReference type="Proteomes" id="UP000298781">
    <property type="component" value="Chromosome"/>
</dbReference>
<dbReference type="GO" id="GO:0003700">
    <property type="term" value="F:DNA-binding transcription factor activity"/>
    <property type="evidence" value="ECO:0007669"/>
    <property type="project" value="InterPro"/>
</dbReference>
<dbReference type="FunFam" id="1.10.10.10:FF:000001">
    <property type="entry name" value="LysR family transcriptional regulator"/>
    <property type="match status" value="1"/>
</dbReference>
<dbReference type="SUPFAM" id="SSF46785">
    <property type="entry name" value="Winged helix' DNA-binding domain"/>
    <property type="match status" value="1"/>
</dbReference>
<dbReference type="Gene3D" id="1.10.10.10">
    <property type="entry name" value="Winged helix-like DNA-binding domain superfamily/Winged helix DNA-binding domain"/>
    <property type="match status" value="1"/>
</dbReference>
<evidence type="ECO:0000313" key="7">
    <source>
        <dbReference type="Proteomes" id="UP000298781"/>
    </source>
</evidence>
<sequence>MSISLEQMEAFVAAAEAGSFSAAARRLGRVQSAVSTQVANLEIDLGVKLFSRAGRYPKLTAAGERLLAEARVVIERREHFIGVAASLEQGVEARLVLALDELYPESKIGELMAAFAAEFPSVELEILFPLMEDVSRMVLDGSADLGIMWRQEVLPPALGFHTIGWVPLQLVCARDHPLARARVAWEELKRHRQLMLATRSDSQEKMRLRVAAEVWWVESHWVILELVKHGIGWAFVSDHVIAASSTRPHLVTPELQFDNSDWPVALELIWHKQRKPGRAASWLKDRFSRERIGLDWDGT</sequence>
<dbReference type="CDD" id="cd05466">
    <property type="entry name" value="PBP2_LTTR_substrate"/>
    <property type="match status" value="1"/>
</dbReference>
<protein>
    <submittedName>
        <fullName evidence="6">LysR family transcriptional regulator</fullName>
    </submittedName>
</protein>
<dbReference type="InterPro" id="IPR036390">
    <property type="entry name" value="WH_DNA-bd_sf"/>
</dbReference>
<dbReference type="PANTHER" id="PTHR30126:SF91">
    <property type="entry name" value="LYSR FAMILY TRANSCRIPTIONAL REGULATOR"/>
    <property type="match status" value="1"/>
</dbReference>
<keyword evidence="4" id="KW-0804">Transcription</keyword>
<dbReference type="InterPro" id="IPR000847">
    <property type="entry name" value="LysR_HTH_N"/>
</dbReference>
<dbReference type="PROSITE" id="PS50931">
    <property type="entry name" value="HTH_LYSR"/>
    <property type="match status" value="1"/>
</dbReference>
<keyword evidence="7" id="KW-1185">Reference proteome</keyword>
<dbReference type="GO" id="GO:0000976">
    <property type="term" value="F:transcription cis-regulatory region binding"/>
    <property type="evidence" value="ECO:0007669"/>
    <property type="project" value="TreeGrafter"/>
</dbReference>
<evidence type="ECO:0000313" key="6">
    <source>
        <dbReference type="EMBL" id="QCI67544.1"/>
    </source>
</evidence>
<accession>A0A4D7B1R1</accession>
<dbReference type="PRINTS" id="PR00039">
    <property type="entry name" value="HTHLYSR"/>
</dbReference>
<feature type="domain" description="HTH lysR-type" evidence="5">
    <location>
        <begin position="3"/>
        <end position="60"/>
    </location>
</feature>
<dbReference type="AlphaFoldDB" id="A0A4D7B1R1"/>
<comment type="similarity">
    <text evidence="1">Belongs to the LysR transcriptional regulatory family.</text>
</comment>
<evidence type="ECO:0000256" key="4">
    <source>
        <dbReference type="ARBA" id="ARBA00023163"/>
    </source>
</evidence>
<dbReference type="RefSeq" id="WP_136962974.1">
    <property type="nucleotide sequence ID" value="NZ_CP039690.1"/>
</dbReference>
<dbReference type="PANTHER" id="PTHR30126">
    <property type="entry name" value="HTH-TYPE TRANSCRIPTIONAL REGULATOR"/>
    <property type="match status" value="1"/>
</dbReference>
<dbReference type="KEGG" id="pstg:E8M01_26970"/>
<evidence type="ECO:0000256" key="2">
    <source>
        <dbReference type="ARBA" id="ARBA00023015"/>
    </source>
</evidence>
<dbReference type="EMBL" id="CP039690">
    <property type="protein sequence ID" value="QCI67544.1"/>
    <property type="molecule type" value="Genomic_DNA"/>
</dbReference>
<organism evidence="6 7">
    <name type="scientific">Phreatobacter stygius</name>
    <dbReference type="NCBI Taxonomy" id="1940610"/>
    <lineage>
        <taxon>Bacteria</taxon>
        <taxon>Pseudomonadati</taxon>
        <taxon>Pseudomonadota</taxon>
        <taxon>Alphaproteobacteria</taxon>
        <taxon>Hyphomicrobiales</taxon>
        <taxon>Phreatobacteraceae</taxon>
        <taxon>Phreatobacter</taxon>
    </lineage>
</organism>
<dbReference type="Pfam" id="PF00126">
    <property type="entry name" value="HTH_1"/>
    <property type="match status" value="1"/>
</dbReference>
<evidence type="ECO:0000256" key="3">
    <source>
        <dbReference type="ARBA" id="ARBA00023125"/>
    </source>
</evidence>
<proteinExistence type="inferred from homology"/>
<name>A0A4D7B1R1_9HYPH</name>
<gene>
    <name evidence="6" type="ORF">E8M01_26970</name>
</gene>
<evidence type="ECO:0000256" key="1">
    <source>
        <dbReference type="ARBA" id="ARBA00009437"/>
    </source>
</evidence>
<dbReference type="SUPFAM" id="SSF53850">
    <property type="entry name" value="Periplasmic binding protein-like II"/>
    <property type="match status" value="1"/>
</dbReference>
<reference evidence="6 7" key="1">
    <citation type="submission" date="2019-04" db="EMBL/GenBank/DDBJ databases">
        <title>Phreatobacter aquaticus sp. nov.</title>
        <authorList>
            <person name="Choi A."/>
        </authorList>
    </citation>
    <scope>NUCLEOTIDE SEQUENCE [LARGE SCALE GENOMIC DNA]</scope>
    <source>
        <strain evidence="6 7">KCTC 52518</strain>
    </source>
</reference>
<keyword evidence="2" id="KW-0805">Transcription regulation</keyword>
<dbReference type="InterPro" id="IPR036388">
    <property type="entry name" value="WH-like_DNA-bd_sf"/>
</dbReference>
<dbReference type="InterPro" id="IPR005119">
    <property type="entry name" value="LysR_subst-bd"/>
</dbReference>
<keyword evidence="3" id="KW-0238">DNA-binding</keyword>